<gene>
    <name evidence="2" type="ORF">GGX14DRAFT_403137</name>
</gene>
<dbReference type="EMBL" id="JARJCW010000082">
    <property type="protein sequence ID" value="KAJ7196673.1"/>
    <property type="molecule type" value="Genomic_DNA"/>
</dbReference>
<accession>A0AAD6V0U4</accession>
<comment type="caution">
    <text evidence="2">The sequence shown here is derived from an EMBL/GenBank/DDBJ whole genome shotgun (WGS) entry which is preliminary data.</text>
</comment>
<evidence type="ECO:0000256" key="1">
    <source>
        <dbReference type="SAM" id="MobiDB-lite"/>
    </source>
</evidence>
<feature type="compositionally biased region" description="Basic and acidic residues" evidence="1">
    <location>
        <begin position="9"/>
        <end position="27"/>
    </location>
</feature>
<reference evidence="2" key="1">
    <citation type="submission" date="2023-03" db="EMBL/GenBank/DDBJ databases">
        <title>Massive genome expansion in bonnet fungi (Mycena s.s.) driven by repeated elements and novel gene families across ecological guilds.</title>
        <authorList>
            <consortium name="Lawrence Berkeley National Laboratory"/>
            <person name="Harder C.B."/>
            <person name="Miyauchi S."/>
            <person name="Viragh M."/>
            <person name="Kuo A."/>
            <person name="Thoen E."/>
            <person name="Andreopoulos B."/>
            <person name="Lu D."/>
            <person name="Skrede I."/>
            <person name="Drula E."/>
            <person name="Henrissat B."/>
            <person name="Morin E."/>
            <person name="Kohler A."/>
            <person name="Barry K."/>
            <person name="LaButti K."/>
            <person name="Morin E."/>
            <person name="Salamov A."/>
            <person name="Lipzen A."/>
            <person name="Mereny Z."/>
            <person name="Hegedus B."/>
            <person name="Baldrian P."/>
            <person name="Stursova M."/>
            <person name="Weitz H."/>
            <person name="Taylor A."/>
            <person name="Grigoriev I.V."/>
            <person name="Nagy L.G."/>
            <person name="Martin F."/>
            <person name="Kauserud H."/>
        </authorList>
    </citation>
    <scope>NUCLEOTIDE SEQUENCE</scope>
    <source>
        <strain evidence="2">9144</strain>
    </source>
</reference>
<evidence type="ECO:0000313" key="3">
    <source>
        <dbReference type="Proteomes" id="UP001219525"/>
    </source>
</evidence>
<name>A0AAD6V0U4_9AGAR</name>
<sequence>MTSRGSAEVWKRGNKTSETENRADRIFGRLQQQYPAAGSTREPKIAEVVGDDEQDGAGNVGADAGEREFCQTDMLTLDVDLDVELRPASDVDGRHCSAYCTVSINSSPYSRMPDVRRPEEAERTSVSAERLCSGTGSVRSRKSSIFPFQGSQWRDALDAREGVVENDSRWYAAGVVPRGKFYTIQRTPLGRSSLSVPVPCGLKDSGSNTH</sequence>
<organism evidence="2 3">
    <name type="scientific">Mycena pura</name>
    <dbReference type="NCBI Taxonomy" id="153505"/>
    <lineage>
        <taxon>Eukaryota</taxon>
        <taxon>Fungi</taxon>
        <taxon>Dikarya</taxon>
        <taxon>Basidiomycota</taxon>
        <taxon>Agaricomycotina</taxon>
        <taxon>Agaricomycetes</taxon>
        <taxon>Agaricomycetidae</taxon>
        <taxon>Agaricales</taxon>
        <taxon>Marasmiineae</taxon>
        <taxon>Mycenaceae</taxon>
        <taxon>Mycena</taxon>
    </lineage>
</organism>
<dbReference type="Proteomes" id="UP001219525">
    <property type="component" value="Unassembled WGS sequence"/>
</dbReference>
<keyword evidence="3" id="KW-1185">Reference proteome</keyword>
<proteinExistence type="predicted"/>
<feature type="region of interest" description="Disordered" evidence="1">
    <location>
        <begin position="1"/>
        <end position="43"/>
    </location>
</feature>
<dbReference type="AlphaFoldDB" id="A0AAD6V0U4"/>
<protein>
    <submittedName>
        <fullName evidence="2">Uncharacterized protein</fullName>
    </submittedName>
</protein>
<evidence type="ECO:0000313" key="2">
    <source>
        <dbReference type="EMBL" id="KAJ7196673.1"/>
    </source>
</evidence>